<evidence type="ECO:0000256" key="2">
    <source>
        <dbReference type="SAM" id="MobiDB-lite"/>
    </source>
</evidence>
<feature type="transmembrane region" description="Helical" evidence="3">
    <location>
        <begin position="434"/>
        <end position="456"/>
    </location>
</feature>
<feature type="transmembrane region" description="Helical" evidence="3">
    <location>
        <begin position="746"/>
        <end position="765"/>
    </location>
</feature>
<dbReference type="Pfam" id="PF12349">
    <property type="entry name" value="Sterol-sensing"/>
    <property type="match status" value="1"/>
</dbReference>
<accession>A0A6P8YTE4</accession>
<evidence type="ECO:0000259" key="4">
    <source>
        <dbReference type="PROSITE" id="PS50156"/>
    </source>
</evidence>
<name>A0A6P8YTE4_THRPL</name>
<dbReference type="InParanoid" id="A0A6P8YTE4"/>
<feature type="transmembrane region" description="Helical" evidence="3">
    <location>
        <begin position="332"/>
        <end position="350"/>
    </location>
</feature>
<dbReference type="Gene3D" id="1.20.1640.10">
    <property type="entry name" value="Multidrug efflux transporter AcrB transmembrane domain"/>
    <property type="match status" value="2"/>
</dbReference>
<proteinExistence type="inferred from homology"/>
<keyword evidence="3" id="KW-0472">Membrane</keyword>
<dbReference type="InterPro" id="IPR053958">
    <property type="entry name" value="HMGCR/SNAP/NPC1-like_SSD"/>
</dbReference>
<evidence type="ECO:0000313" key="5">
    <source>
        <dbReference type="Proteomes" id="UP000515158"/>
    </source>
</evidence>
<protein>
    <submittedName>
        <fullName evidence="6">NPC1-like intracellular cholesterol transporter 1 isoform X1</fullName>
    </submittedName>
</protein>
<dbReference type="GO" id="GO:0016020">
    <property type="term" value="C:membrane"/>
    <property type="evidence" value="ECO:0007669"/>
    <property type="project" value="TreeGrafter"/>
</dbReference>
<dbReference type="InterPro" id="IPR051697">
    <property type="entry name" value="Patched_domain-protein"/>
</dbReference>
<dbReference type="Proteomes" id="UP000515158">
    <property type="component" value="Unplaced"/>
</dbReference>
<reference evidence="6" key="1">
    <citation type="submission" date="2025-08" db="UniProtKB">
        <authorList>
            <consortium name="RefSeq"/>
        </authorList>
    </citation>
    <scope>IDENTIFICATION</scope>
    <source>
        <tissue evidence="6">Total insect</tissue>
    </source>
</reference>
<feature type="domain" description="SSD" evidence="4">
    <location>
        <begin position="331"/>
        <end position="491"/>
    </location>
</feature>
<dbReference type="GeneID" id="117646471"/>
<dbReference type="OrthoDB" id="6510177at2759"/>
<feature type="transmembrane region" description="Helical" evidence="3">
    <location>
        <begin position="798"/>
        <end position="822"/>
    </location>
</feature>
<dbReference type="PANTHER" id="PTHR10796:SF130">
    <property type="entry name" value="PATCHED DOMAIN-CONTAINING PROTEIN 3-LIKE PROTEIN"/>
    <property type="match status" value="1"/>
</dbReference>
<feature type="transmembrane region" description="Helical" evidence="3">
    <location>
        <begin position="462"/>
        <end position="491"/>
    </location>
</feature>
<dbReference type="AlphaFoldDB" id="A0A6P8YTE4"/>
<dbReference type="PANTHER" id="PTHR10796">
    <property type="entry name" value="PATCHED-RELATED"/>
    <property type="match status" value="1"/>
</dbReference>
<feature type="transmembrane region" description="Helical" evidence="3">
    <location>
        <begin position="772"/>
        <end position="792"/>
    </location>
</feature>
<evidence type="ECO:0000256" key="3">
    <source>
        <dbReference type="SAM" id="Phobius"/>
    </source>
</evidence>
<feature type="transmembrane region" description="Helical" evidence="3">
    <location>
        <begin position="843"/>
        <end position="866"/>
    </location>
</feature>
<feature type="region of interest" description="Disordered" evidence="2">
    <location>
        <begin position="1"/>
        <end position="33"/>
    </location>
</feature>
<feature type="region of interest" description="Disordered" evidence="2">
    <location>
        <begin position="941"/>
        <end position="984"/>
    </location>
</feature>
<dbReference type="RefSeq" id="XP_034243313.1">
    <property type="nucleotide sequence ID" value="XM_034387422.1"/>
</dbReference>
<dbReference type="PROSITE" id="PS50156">
    <property type="entry name" value="SSD"/>
    <property type="match status" value="1"/>
</dbReference>
<evidence type="ECO:0000256" key="1">
    <source>
        <dbReference type="ARBA" id="ARBA00005585"/>
    </source>
</evidence>
<organism evidence="6">
    <name type="scientific">Thrips palmi</name>
    <name type="common">Melon thrips</name>
    <dbReference type="NCBI Taxonomy" id="161013"/>
    <lineage>
        <taxon>Eukaryota</taxon>
        <taxon>Metazoa</taxon>
        <taxon>Ecdysozoa</taxon>
        <taxon>Arthropoda</taxon>
        <taxon>Hexapoda</taxon>
        <taxon>Insecta</taxon>
        <taxon>Pterygota</taxon>
        <taxon>Neoptera</taxon>
        <taxon>Paraneoptera</taxon>
        <taxon>Thysanoptera</taxon>
        <taxon>Terebrantia</taxon>
        <taxon>Thripoidea</taxon>
        <taxon>Thripidae</taxon>
        <taxon>Thrips</taxon>
    </lineage>
</organism>
<feature type="transmembrane region" description="Helical" evidence="3">
    <location>
        <begin position="541"/>
        <end position="561"/>
    </location>
</feature>
<keyword evidence="5" id="KW-1185">Reference proteome</keyword>
<dbReference type="KEGG" id="tpal:117646471"/>
<feature type="compositionally biased region" description="Low complexity" evidence="2">
    <location>
        <begin position="20"/>
        <end position="30"/>
    </location>
</feature>
<comment type="similarity">
    <text evidence="1">Belongs to the patched family.</text>
</comment>
<dbReference type="SUPFAM" id="SSF82866">
    <property type="entry name" value="Multidrug efflux transporter AcrB transmembrane domain"/>
    <property type="match status" value="2"/>
</dbReference>
<keyword evidence="3" id="KW-0812">Transmembrane</keyword>
<feature type="transmembrane region" description="Helical" evidence="3">
    <location>
        <begin position="362"/>
        <end position="388"/>
    </location>
</feature>
<evidence type="ECO:0000313" key="6">
    <source>
        <dbReference type="RefSeq" id="XP_034243313.1"/>
    </source>
</evidence>
<keyword evidence="3" id="KW-1133">Transmembrane helix</keyword>
<feature type="transmembrane region" description="Helical" evidence="3">
    <location>
        <begin position="872"/>
        <end position="895"/>
    </location>
</feature>
<gene>
    <name evidence="6" type="primary">LOC117646471</name>
</gene>
<sequence length="984" mass="110032">MCPVVVPAGRGAGDMEAGKAARSSSSSSASFGPQRIRHGYMKCMSLVRTQSGNRIERMYYRLGLTVGRWPLLTCVLSLLMAAVCGSGLLQWRAGMSEVDLYMPRGSVVHEAARFVETNFREDVRYESVIVEADDVLEPSVLRAIAQLEDDIKATRVNDVGWEDICIRYTSWFQEASATGGAPPAAKGGGPDGVPELPEEFKQTLQDAGLLKNDCVYQSLLKLWPAGLPDNLTRADVQRVVTKGLRSSQSVLTDISSILAGMKTNAKGEVVSAKAIIFNWLLKESNLTAPTWEQEFLSRVLHSNRTKPKGVNVYAVATRSYNDMLAQVMDNNMTVLFAGFSLIILYVIFMLGRCNLIQQRIYLSLLGVSIVGLTILTSYGFCFYMGFFFGPVHPILPFLLLGIGVDDMFVICDCLDHVTRQHSNLDIPERIGRAVQTAGISITVTSFTDIVAFAIGITTKMPFLQSFCMFAATGVLFLFIFEVTFFVGCLTLDEYRSAGKREGCCFIKLKEWKPNAMSQKNYVYDAFSKYIAPTLMKTPVKVLVITTTLFLVAINTWCVLQIDQKFDPTWYLDEASYPIQFYKKLNEYFPKYGKRAGVYLTNISYYDDAPKMHLLSQQLRRNQYLNQDNIKIWYDDFDKWLKIRKHEVENEDDYKGYLSEYLIFSKDGQEYLKDLKFSSFPFGEYNITTTHLPIQYVMLNTTEQQLLAMSTVFDTLNSLNLTKGQHAVAYSPDYIPWYTNKIVGEELLRNLGLSILAVAVVTLLLIQEIQITFWVIICVIFTLADLVGSMYFFGLTIEISTSIMVLLCTGLTVDYAAHIGYEFSRMPGDGNERAMGALRHMGPAVFNGGFSTFLAFVLLGFSSSYIFTTFFKLFTSVVVFGCFHGLFFLPVMLSWLGPPNYEASVHQNNVDDQAVVLKDITIPNGHCVSNVDGVEVSLVTENSKPSADHHPLPQNGGSHGGGTHGEINPESEGMLQGQKKEQGKW</sequence>
<dbReference type="InterPro" id="IPR000731">
    <property type="entry name" value="SSD"/>
</dbReference>